<dbReference type="PANTHER" id="PTHR30636">
    <property type="entry name" value="UPF0701 PROTEIN YICC"/>
    <property type="match status" value="1"/>
</dbReference>
<dbReference type="Pfam" id="PF08340">
    <property type="entry name" value="YicC-like_C"/>
    <property type="match status" value="1"/>
</dbReference>
<dbReference type="InterPro" id="IPR013551">
    <property type="entry name" value="YicC-like_C"/>
</dbReference>
<gene>
    <name evidence="8" type="ORF">CCR94_05715</name>
</gene>
<dbReference type="Pfam" id="PF03755">
    <property type="entry name" value="YicC-like_N"/>
    <property type="match status" value="1"/>
</dbReference>
<evidence type="ECO:0000256" key="2">
    <source>
        <dbReference type="ARBA" id="ARBA00022722"/>
    </source>
</evidence>
<proteinExistence type="inferred from homology"/>
<keyword evidence="9" id="KW-1185">Reference proteome</keyword>
<keyword evidence="3" id="KW-0255">Endonuclease</keyword>
<dbReference type="PANTHER" id="PTHR30636:SF3">
    <property type="entry name" value="UPF0701 PROTEIN YICC"/>
    <property type="match status" value="1"/>
</dbReference>
<protein>
    <submittedName>
        <fullName evidence="8">YicC family protein</fullName>
    </submittedName>
</protein>
<sequence>MTLASMTGFARQSGHAAPFRWTWEIKTVNSKGLDLRLRLPPGFDALDLPSRGLIAKVVTRGACQANLSITRESVASAPRINRELLTQLLELVSTLPRGNVGPATLDGLLALRGVIETGEGEDDSAQGEAQAAMLRGLEAALADLSAMRVAEGAALQTIFAQRLDAIERLTGAADACPARKPDVVREKLRAAIAQLSEIGRFDEARLHQEAILLAAKADIREELDRLYSHVAAARKLLAGGGAIGRRLDFLAQEFGRESNTLCAKSNDPALTAIGLDLKVEVEQLREQAQNIE</sequence>
<evidence type="ECO:0000256" key="3">
    <source>
        <dbReference type="ARBA" id="ARBA00022759"/>
    </source>
</evidence>
<keyword evidence="2" id="KW-0540">Nuclease</keyword>
<dbReference type="InterPro" id="IPR005229">
    <property type="entry name" value="YicC/YloC-like"/>
</dbReference>
<evidence type="ECO:0000256" key="5">
    <source>
        <dbReference type="ARBA" id="ARBA00035648"/>
    </source>
</evidence>
<dbReference type="AlphaFoldDB" id="A0A2S6NCV4"/>
<comment type="similarity">
    <text evidence="5">Belongs to the YicC/YloC family.</text>
</comment>
<dbReference type="Proteomes" id="UP000239089">
    <property type="component" value="Unassembled WGS sequence"/>
</dbReference>
<evidence type="ECO:0000256" key="4">
    <source>
        <dbReference type="ARBA" id="ARBA00022801"/>
    </source>
</evidence>
<evidence type="ECO:0000259" key="7">
    <source>
        <dbReference type="Pfam" id="PF08340"/>
    </source>
</evidence>
<evidence type="ECO:0000256" key="1">
    <source>
        <dbReference type="ARBA" id="ARBA00001968"/>
    </source>
</evidence>
<keyword evidence="4" id="KW-0378">Hydrolase</keyword>
<name>A0A2S6NCV4_9HYPH</name>
<organism evidence="8 9">
    <name type="scientific">Rhodoblastus sphagnicola</name>
    <dbReference type="NCBI Taxonomy" id="333368"/>
    <lineage>
        <taxon>Bacteria</taxon>
        <taxon>Pseudomonadati</taxon>
        <taxon>Pseudomonadota</taxon>
        <taxon>Alphaproteobacteria</taxon>
        <taxon>Hyphomicrobiales</taxon>
        <taxon>Rhodoblastaceae</taxon>
        <taxon>Rhodoblastus</taxon>
    </lineage>
</organism>
<dbReference type="InterPro" id="IPR013527">
    <property type="entry name" value="YicC-like_N"/>
</dbReference>
<feature type="domain" description="Endoribonuclease YicC-like N-terminal" evidence="6">
    <location>
        <begin position="4"/>
        <end position="156"/>
    </location>
</feature>
<dbReference type="OrthoDB" id="9771229at2"/>
<dbReference type="GO" id="GO:0016787">
    <property type="term" value="F:hydrolase activity"/>
    <property type="evidence" value="ECO:0007669"/>
    <property type="project" value="UniProtKB-KW"/>
</dbReference>
<dbReference type="NCBIfam" id="TIGR00255">
    <property type="entry name" value="YicC/YloC family endoribonuclease"/>
    <property type="match status" value="1"/>
</dbReference>
<comment type="cofactor">
    <cofactor evidence="1">
        <name>a divalent metal cation</name>
        <dbReference type="ChEBI" id="CHEBI:60240"/>
    </cofactor>
</comment>
<reference evidence="8 9" key="1">
    <citation type="journal article" date="2018" name="Arch. Microbiol.">
        <title>New insights into the metabolic potential of the phototrophic purple bacterium Rhodopila globiformis DSM 161(T) from its draft genome sequence and evidence for a vanadium-dependent nitrogenase.</title>
        <authorList>
            <person name="Imhoff J.F."/>
            <person name="Rahn T."/>
            <person name="Kunzel S."/>
            <person name="Neulinger S.C."/>
        </authorList>
    </citation>
    <scope>NUCLEOTIDE SEQUENCE [LARGE SCALE GENOMIC DNA]</scope>
    <source>
        <strain evidence="8 9">DSM 16996</strain>
    </source>
</reference>
<evidence type="ECO:0000313" key="8">
    <source>
        <dbReference type="EMBL" id="PPQ32465.1"/>
    </source>
</evidence>
<dbReference type="EMBL" id="NHSJ01000039">
    <property type="protein sequence ID" value="PPQ32465.1"/>
    <property type="molecule type" value="Genomic_DNA"/>
</dbReference>
<evidence type="ECO:0000313" key="9">
    <source>
        <dbReference type="Proteomes" id="UP000239089"/>
    </source>
</evidence>
<feature type="domain" description="Endoribonuclease YicC-like C-terminal" evidence="7">
    <location>
        <begin position="182"/>
        <end position="292"/>
    </location>
</feature>
<evidence type="ECO:0000259" key="6">
    <source>
        <dbReference type="Pfam" id="PF03755"/>
    </source>
</evidence>
<accession>A0A2S6NCV4</accession>
<dbReference type="GO" id="GO:0004521">
    <property type="term" value="F:RNA endonuclease activity"/>
    <property type="evidence" value="ECO:0007669"/>
    <property type="project" value="InterPro"/>
</dbReference>
<dbReference type="RefSeq" id="WP_104506920.1">
    <property type="nucleotide sequence ID" value="NZ_JACIGC010000001.1"/>
</dbReference>
<comment type="caution">
    <text evidence="8">The sequence shown here is derived from an EMBL/GenBank/DDBJ whole genome shotgun (WGS) entry which is preliminary data.</text>
</comment>